<dbReference type="PROSITE" id="PS50893">
    <property type="entry name" value="ABC_TRANSPORTER_2"/>
    <property type="match status" value="1"/>
</dbReference>
<dbReference type="Proteomes" id="UP001595843">
    <property type="component" value="Unassembled WGS sequence"/>
</dbReference>
<keyword evidence="1" id="KW-0813">Transport</keyword>
<dbReference type="Gene3D" id="3.40.50.300">
    <property type="entry name" value="P-loop containing nucleotide triphosphate hydrolases"/>
    <property type="match status" value="1"/>
</dbReference>
<comment type="caution">
    <text evidence="5">The sequence shown here is derived from an EMBL/GenBank/DDBJ whole genome shotgun (WGS) entry which is preliminary data.</text>
</comment>
<keyword evidence="2" id="KW-0547">Nucleotide-binding</keyword>
<dbReference type="PANTHER" id="PTHR42939">
    <property type="entry name" value="ABC TRANSPORTER ATP-BINDING PROTEIN ALBC-RELATED"/>
    <property type="match status" value="1"/>
</dbReference>
<evidence type="ECO:0000259" key="4">
    <source>
        <dbReference type="PROSITE" id="PS50893"/>
    </source>
</evidence>
<dbReference type="GO" id="GO:0005524">
    <property type="term" value="F:ATP binding"/>
    <property type="evidence" value="ECO:0007669"/>
    <property type="project" value="UniProtKB-KW"/>
</dbReference>
<name>A0ABV8JCS8_9BACL</name>
<dbReference type="InterPro" id="IPR003439">
    <property type="entry name" value="ABC_transporter-like_ATP-bd"/>
</dbReference>
<evidence type="ECO:0000313" key="5">
    <source>
        <dbReference type="EMBL" id="MFC4076295.1"/>
    </source>
</evidence>
<dbReference type="EMBL" id="JBHSAP010000007">
    <property type="protein sequence ID" value="MFC4076295.1"/>
    <property type="molecule type" value="Genomic_DNA"/>
</dbReference>
<gene>
    <name evidence="5" type="ORF">ACFOUO_05660</name>
</gene>
<dbReference type="InterPro" id="IPR003593">
    <property type="entry name" value="AAA+_ATPase"/>
</dbReference>
<keyword evidence="6" id="KW-1185">Reference proteome</keyword>
<dbReference type="InterPro" id="IPR051782">
    <property type="entry name" value="ABC_Transporter_VariousFunc"/>
</dbReference>
<dbReference type="RefSeq" id="WP_380703012.1">
    <property type="nucleotide sequence ID" value="NZ_JBHSAP010000007.1"/>
</dbReference>
<evidence type="ECO:0000256" key="1">
    <source>
        <dbReference type="ARBA" id="ARBA00022448"/>
    </source>
</evidence>
<evidence type="ECO:0000256" key="2">
    <source>
        <dbReference type="ARBA" id="ARBA00022741"/>
    </source>
</evidence>
<accession>A0ABV8JCS8</accession>
<evidence type="ECO:0000256" key="3">
    <source>
        <dbReference type="ARBA" id="ARBA00022840"/>
    </source>
</evidence>
<keyword evidence="3 5" id="KW-0067">ATP-binding</keyword>
<reference evidence="6" key="1">
    <citation type="journal article" date="2019" name="Int. J. Syst. Evol. Microbiol.">
        <title>The Global Catalogue of Microorganisms (GCM) 10K type strain sequencing project: providing services to taxonomists for standard genome sequencing and annotation.</title>
        <authorList>
            <consortium name="The Broad Institute Genomics Platform"/>
            <consortium name="The Broad Institute Genome Sequencing Center for Infectious Disease"/>
            <person name="Wu L."/>
            <person name="Ma J."/>
        </authorList>
    </citation>
    <scope>NUCLEOTIDE SEQUENCE [LARGE SCALE GENOMIC DNA]</scope>
    <source>
        <strain evidence="6">IBRC-M 10813</strain>
    </source>
</reference>
<dbReference type="Pfam" id="PF00005">
    <property type="entry name" value="ABC_tran"/>
    <property type="match status" value="1"/>
</dbReference>
<evidence type="ECO:0000313" key="6">
    <source>
        <dbReference type="Proteomes" id="UP001595843"/>
    </source>
</evidence>
<organism evidence="5 6">
    <name type="scientific">Salinithrix halophila</name>
    <dbReference type="NCBI Taxonomy" id="1485204"/>
    <lineage>
        <taxon>Bacteria</taxon>
        <taxon>Bacillati</taxon>
        <taxon>Bacillota</taxon>
        <taxon>Bacilli</taxon>
        <taxon>Bacillales</taxon>
        <taxon>Thermoactinomycetaceae</taxon>
        <taxon>Salinithrix</taxon>
    </lineage>
</organism>
<dbReference type="PANTHER" id="PTHR42939:SF1">
    <property type="entry name" value="ABC TRANSPORTER ATP-BINDING PROTEIN ALBC-RELATED"/>
    <property type="match status" value="1"/>
</dbReference>
<protein>
    <submittedName>
        <fullName evidence="5">ATP-binding cassette domain-containing protein</fullName>
    </submittedName>
</protein>
<sequence length="270" mass="30393">MRIEWSHVNKRYQDSVTDYRHRPYNQEAQTGLLDFTASVRRGITAVLGPEGAGKTTLLRVTAASLVPDDGRITYQTRQNEVQVWSRSVAAMGGASPVDSLRRRIGYVPRKKRSRQELTVEESFHYLARFCRLPRPRIRAAELIAKWGLAGYRKHPVKDLPDGPSARYIMARSLVADPVVWLLDEPAEGLDELGWELFCEEVAERHAKGITLIATNDLKIAEAADVLLLMENGTCRRLGQRKLLTAGVPDGTVSSWYKTMQTFSAARSRTK</sequence>
<dbReference type="SUPFAM" id="SSF52540">
    <property type="entry name" value="P-loop containing nucleoside triphosphate hydrolases"/>
    <property type="match status" value="1"/>
</dbReference>
<proteinExistence type="predicted"/>
<dbReference type="InterPro" id="IPR027417">
    <property type="entry name" value="P-loop_NTPase"/>
</dbReference>
<dbReference type="SMART" id="SM00382">
    <property type="entry name" value="AAA"/>
    <property type="match status" value="1"/>
</dbReference>
<feature type="domain" description="ABC transporter" evidence="4">
    <location>
        <begin position="10"/>
        <end position="256"/>
    </location>
</feature>